<dbReference type="PANTHER" id="PTHR30309">
    <property type="entry name" value="INNER MEMBRANE PROTEIN YGIH"/>
    <property type="match status" value="1"/>
</dbReference>
<dbReference type="SMART" id="SM01207">
    <property type="entry name" value="G3P_acyltransf"/>
    <property type="match status" value="1"/>
</dbReference>
<keyword evidence="2 10" id="KW-0444">Lipid biosynthesis</keyword>
<dbReference type="NCBIfam" id="TIGR00023">
    <property type="entry name" value="glycerol-3-phosphate 1-O-acyltransferase PlsY"/>
    <property type="match status" value="1"/>
</dbReference>
<comment type="function">
    <text evidence="10">Catalyzes the transfer of an acyl group from acyl-phosphate (acyl-PO(4)) to glycerol-3-phosphate (G3P) to form lysophosphatidic acid (LPA). This enzyme utilizes acyl-phosphate as fatty acyl donor, but not acyl-CoA or acyl-ACP.</text>
</comment>
<dbReference type="EC" id="2.3.1.275" evidence="10"/>
<keyword evidence="3 10" id="KW-0808">Transferase</keyword>
<dbReference type="PANTHER" id="PTHR30309:SF0">
    <property type="entry name" value="GLYCEROL-3-PHOSPHATE ACYLTRANSFERASE-RELATED"/>
    <property type="match status" value="1"/>
</dbReference>
<evidence type="ECO:0000256" key="6">
    <source>
        <dbReference type="ARBA" id="ARBA00023098"/>
    </source>
</evidence>
<comment type="catalytic activity">
    <reaction evidence="10">
        <text>an acyl phosphate + sn-glycerol 3-phosphate = a 1-acyl-sn-glycero-3-phosphate + phosphate</text>
        <dbReference type="Rhea" id="RHEA:34075"/>
        <dbReference type="ChEBI" id="CHEBI:43474"/>
        <dbReference type="ChEBI" id="CHEBI:57597"/>
        <dbReference type="ChEBI" id="CHEBI:57970"/>
        <dbReference type="ChEBI" id="CHEBI:59918"/>
        <dbReference type="EC" id="2.3.1.275"/>
    </reaction>
</comment>
<dbReference type="HAMAP" id="MF_01043">
    <property type="entry name" value="PlsY"/>
    <property type="match status" value="1"/>
</dbReference>
<dbReference type="GO" id="GO:0008654">
    <property type="term" value="P:phospholipid biosynthetic process"/>
    <property type="evidence" value="ECO:0007669"/>
    <property type="project" value="UniProtKB-UniRule"/>
</dbReference>
<feature type="transmembrane region" description="Helical" evidence="10">
    <location>
        <begin position="90"/>
        <end position="107"/>
    </location>
</feature>
<feature type="transmembrane region" description="Helical" evidence="10">
    <location>
        <begin position="12"/>
        <end position="33"/>
    </location>
</feature>
<protein>
    <recommendedName>
        <fullName evidence="10">Glycerol-3-phosphate acyltransferase</fullName>
    </recommendedName>
    <alternativeName>
        <fullName evidence="10">Acyl-PO4 G3P acyltransferase</fullName>
    </alternativeName>
    <alternativeName>
        <fullName evidence="10">Acyl-phosphate--glycerol-3-phosphate acyltransferase</fullName>
    </alternativeName>
    <alternativeName>
        <fullName evidence="10">G3P acyltransferase</fullName>
        <shortName evidence="10">GPAT</shortName>
        <ecNumber evidence="10">2.3.1.275</ecNumber>
    </alternativeName>
    <alternativeName>
        <fullName evidence="10">Lysophosphatidic acid synthase</fullName>
        <shortName evidence="10">LPA synthase</shortName>
    </alternativeName>
</protein>
<accession>A0AAW9RWZ3</accession>
<comment type="pathway">
    <text evidence="10">Lipid metabolism; phospholipid metabolism.</text>
</comment>
<dbReference type="AlphaFoldDB" id="A0AAW9RWZ3"/>
<dbReference type="EMBL" id="JAZHOF010000007">
    <property type="protein sequence ID" value="MEJ8573403.1"/>
    <property type="molecule type" value="Genomic_DNA"/>
</dbReference>
<dbReference type="RefSeq" id="WP_340331094.1">
    <property type="nucleotide sequence ID" value="NZ_JAZHOF010000007.1"/>
</dbReference>
<comment type="subcellular location">
    <subcellularLocation>
        <location evidence="10">Cell membrane</location>
        <topology evidence="10">Multi-pass membrane protein</topology>
    </subcellularLocation>
</comment>
<keyword evidence="6 10" id="KW-0443">Lipid metabolism</keyword>
<keyword evidence="5 10" id="KW-1133">Transmembrane helix</keyword>
<comment type="caution">
    <text evidence="11">The sequence shown here is derived from an EMBL/GenBank/DDBJ whole genome shotgun (WGS) entry which is preliminary data.</text>
</comment>
<evidence type="ECO:0000256" key="9">
    <source>
        <dbReference type="ARBA" id="ARBA00023264"/>
    </source>
</evidence>
<feature type="transmembrane region" description="Helical" evidence="10">
    <location>
        <begin position="119"/>
        <end position="139"/>
    </location>
</feature>
<evidence type="ECO:0000256" key="4">
    <source>
        <dbReference type="ARBA" id="ARBA00022692"/>
    </source>
</evidence>
<keyword evidence="11" id="KW-0012">Acyltransferase</keyword>
<evidence type="ECO:0000256" key="1">
    <source>
        <dbReference type="ARBA" id="ARBA00022475"/>
    </source>
</evidence>
<evidence type="ECO:0000256" key="7">
    <source>
        <dbReference type="ARBA" id="ARBA00023136"/>
    </source>
</evidence>
<comment type="similarity">
    <text evidence="10">Belongs to the PlsY family.</text>
</comment>
<keyword evidence="8 10" id="KW-0594">Phospholipid biosynthesis</keyword>
<dbReference type="Proteomes" id="UP001378188">
    <property type="component" value="Unassembled WGS sequence"/>
</dbReference>
<proteinExistence type="inferred from homology"/>
<sequence length="205" mass="21831">MPEPTSWSAALPYLLAALVFGYLAGSIMFGPIVTRLFGLGDLRTIGSGNVGATNVLRTGRKLPAGLTFLGDALKGTAAVVIAAQWGADTALCAALGAFLGHLFPVWLKFRGGKGTATYIGLLLGLYWPAAFFFAALWLLTAFTTRYSSLSALVASFLSPILFAVVGQWQNAGLFACLTVLLFFRHAANIRRLVRGEESRIGRARS</sequence>
<feature type="transmembrane region" description="Helical" evidence="10">
    <location>
        <begin position="171"/>
        <end position="189"/>
    </location>
</feature>
<keyword evidence="4 10" id="KW-0812">Transmembrane</keyword>
<evidence type="ECO:0000256" key="10">
    <source>
        <dbReference type="HAMAP-Rule" id="MF_01043"/>
    </source>
</evidence>
<reference evidence="11 12" key="1">
    <citation type="submission" date="2024-02" db="EMBL/GenBank/DDBJ databases">
        <title>Genome analysis and characterization of Microbaculum marinisediminis sp. nov., isolated from marine sediment.</title>
        <authorList>
            <person name="Du Z.-J."/>
            <person name="Ye Y.-Q."/>
            <person name="Zhang Z.-R."/>
            <person name="Yuan S.-M."/>
            <person name="Zhang X.-Y."/>
        </authorList>
    </citation>
    <scope>NUCLEOTIDE SEQUENCE [LARGE SCALE GENOMIC DNA]</scope>
    <source>
        <strain evidence="11 12">SDUM1044001</strain>
    </source>
</reference>
<evidence type="ECO:0000313" key="12">
    <source>
        <dbReference type="Proteomes" id="UP001378188"/>
    </source>
</evidence>
<keyword evidence="1 10" id="KW-1003">Cell membrane</keyword>
<evidence type="ECO:0000256" key="3">
    <source>
        <dbReference type="ARBA" id="ARBA00022679"/>
    </source>
</evidence>
<name>A0AAW9RWZ3_9HYPH</name>
<organism evidence="11 12">
    <name type="scientific">Microbaculum marinum</name>
    <dbReference type="NCBI Taxonomy" id="1764581"/>
    <lineage>
        <taxon>Bacteria</taxon>
        <taxon>Pseudomonadati</taxon>
        <taxon>Pseudomonadota</taxon>
        <taxon>Alphaproteobacteria</taxon>
        <taxon>Hyphomicrobiales</taxon>
        <taxon>Tepidamorphaceae</taxon>
        <taxon>Microbaculum</taxon>
    </lineage>
</organism>
<evidence type="ECO:0000256" key="2">
    <source>
        <dbReference type="ARBA" id="ARBA00022516"/>
    </source>
</evidence>
<evidence type="ECO:0000313" key="11">
    <source>
        <dbReference type="EMBL" id="MEJ8573403.1"/>
    </source>
</evidence>
<keyword evidence="12" id="KW-1185">Reference proteome</keyword>
<gene>
    <name evidence="10 11" type="primary">plsY</name>
    <name evidence="11" type="ORF">V3328_18080</name>
</gene>
<comment type="subunit">
    <text evidence="10">Probably interacts with PlsX.</text>
</comment>
<keyword evidence="9 10" id="KW-1208">Phospholipid metabolism</keyword>
<keyword evidence="7 10" id="KW-0472">Membrane</keyword>
<evidence type="ECO:0000256" key="5">
    <source>
        <dbReference type="ARBA" id="ARBA00022989"/>
    </source>
</evidence>
<dbReference type="InterPro" id="IPR003811">
    <property type="entry name" value="G3P_acylTferase_PlsY"/>
</dbReference>
<dbReference type="GO" id="GO:0043772">
    <property type="term" value="F:acyl-phosphate glycerol-3-phosphate acyltransferase activity"/>
    <property type="evidence" value="ECO:0007669"/>
    <property type="project" value="UniProtKB-UniRule"/>
</dbReference>
<dbReference type="GO" id="GO:0005886">
    <property type="term" value="C:plasma membrane"/>
    <property type="evidence" value="ECO:0007669"/>
    <property type="project" value="UniProtKB-SubCell"/>
</dbReference>
<dbReference type="Pfam" id="PF02660">
    <property type="entry name" value="G3P_acyltransf"/>
    <property type="match status" value="1"/>
</dbReference>
<evidence type="ECO:0000256" key="8">
    <source>
        <dbReference type="ARBA" id="ARBA00023209"/>
    </source>
</evidence>